<reference evidence="3" key="1">
    <citation type="journal article" date="2019" name="Int. J. Syst. Evol. Microbiol.">
        <title>The Global Catalogue of Microorganisms (GCM) 10K type strain sequencing project: providing services to taxonomists for standard genome sequencing and annotation.</title>
        <authorList>
            <consortium name="The Broad Institute Genomics Platform"/>
            <consortium name="The Broad Institute Genome Sequencing Center for Infectious Disease"/>
            <person name="Wu L."/>
            <person name="Ma J."/>
        </authorList>
    </citation>
    <scope>NUCLEOTIDE SEQUENCE [LARGE SCALE GENOMIC DNA]</scope>
    <source>
        <strain evidence="3">CGMCC 4.7323</strain>
    </source>
</reference>
<comment type="caution">
    <text evidence="2">The sequence shown here is derived from an EMBL/GenBank/DDBJ whole genome shotgun (WGS) entry which is preliminary data.</text>
</comment>
<dbReference type="EMBL" id="BMND01000003">
    <property type="protein sequence ID" value="GGN36719.1"/>
    <property type="molecule type" value="Genomic_DNA"/>
</dbReference>
<evidence type="ECO:0000313" key="2">
    <source>
        <dbReference type="EMBL" id="GGN36719.1"/>
    </source>
</evidence>
<accession>A0ABQ2J1F6</accession>
<evidence type="ECO:0000313" key="3">
    <source>
        <dbReference type="Proteomes" id="UP000600080"/>
    </source>
</evidence>
<dbReference type="Proteomes" id="UP000600080">
    <property type="component" value="Unassembled WGS sequence"/>
</dbReference>
<evidence type="ECO:0000256" key="1">
    <source>
        <dbReference type="SAM" id="Phobius"/>
    </source>
</evidence>
<organism evidence="2 3">
    <name type="scientific">Streptomyces kronopolitis</name>
    <dbReference type="NCBI Taxonomy" id="1612435"/>
    <lineage>
        <taxon>Bacteria</taxon>
        <taxon>Bacillati</taxon>
        <taxon>Actinomycetota</taxon>
        <taxon>Actinomycetes</taxon>
        <taxon>Kitasatosporales</taxon>
        <taxon>Streptomycetaceae</taxon>
        <taxon>Streptomyces</taxon>
    </lineage>
</organism>
<gene>
    <name evidence="2" type="ORF">GCM10012285_10720</name>
</gene>
<proteinExistence type="predicted"/>
<dbReference type="RefSeq" id="WP_189096378.1">
    <property type="nucleotide sequence ID" value="NZ_BMND01000003.1"/>
</dbReference>
<keyword evidence="1" id="KW-0472">Membrane</keyword>
<name>A0ABQ2J1F6_9ACTN</name>
<feature type="transmembrane region" description="Helical" evidence="1">
    <location>
        <begin position="31"/>
        <end position="49"/>
    </location>
</feature>
<protein>
    <submittedName>
        <fullName evidence="2">Uncharacterized protein</fullName>
    </submittedName>
</protein>
<dbReference type="GeneID" id="301546952"/>
<sequence>MLTINVAVLLAIIVFVRLRRPVEPRTRLDQMFGITVILVLGLLLAPTDFGHSVLGAVQQLVEGIAKASH</sequence>
<keyword evidence="1" id="KW-0812">Transmembrane</keyword>
<keyword evidence="1" id="KW-1133">Transmembrane helix</keyword>
<keyword evidence="3" id="KW-1185">Reference proteome</keyword>